<comment type="subcellular location">
    <subcellularLocation>
        <location evidence="1">Cell membrane</location>
        <topology evidence="1">Multi-pass membrane protein</topology>
    </subcellularLocation>
</comment>
<evidence type="ECO:0000256" key="4">
    <source>
        <dbReference type="ARBA" id="ARBA00022989"/>
    </source>
</evidence>
<dbReference type="Gene3D" id="3.60.15.10">
    <property type="entry name" value="Ribonuclease Z/Hydroxyacylglutathione hydrolase-like"/>
    <property type="match status" value="1"/>
</dbReference>
<dbReference type="Pfam" id="PF03772">
    <property type="entry name" value="Competence"/>
    <property type="match status" value="1"/>
</dbReference>
<feature type="transmembrane region" description="Helical" evidence="6">
    <location>
        <begin position="74"/>
        <end position="93"/>
    </location>
</feature>
<dbReference type="NCBIfam" id="TIGR00360">
    <property type="entry name" value="ComEC_N-term"/>
    <property type="match status" value="1"/>
</dbReference>
<evidence type="ECO:0000256" key="2">
    <source>
        <dbReference type="ARBA" id="ARBA00022475"/>
    </source>
</evidence>
<feature type="transmembrane region" description="Helical" evidence="6">
    <location>
        <begin position="262"/>
        <end position="285"/>
    </location>
</feature>
<feature type="domain" description="Metallo-beta-lactamase" evidence="7">
    <location>
        <begin position="558"/>
        <end position="736"/>
    </location>
</feature>
<feature type="transmembrane region" description="Helical" evidence="6">
    <location>
        <begin position="516"/>
        <end position="536"/>
    </location>
</feature>
<evidence type="ECO:0000256" key="5">
    <source>
        <dbReference type="ARBA" id="ARBA00023136"/>
    </source>
</evidence>
<evidence type="ECO:0000256" key="3">
    <source>
        <dbReference type="ARBA" id="ARBA00022692"/>
    </source>
</evidence>
<evidence type="ECO:0000256" key="1">
    <source>
        <dbReference type="ARBA" id="ARBA00004651"/>
    </source>
</evidence>
<keyword evidence="3 6" id="KW-0812">Transmembrane</keyword>
<dbReference type="InterPro" id="IPR036866">
    <property type="entry name" value="RibonucZ/Hydroxyglut_hydro"/>
</dbReference>
<accession>A0ABP9MSZ0</accession>
<feature type="transmembrane region" description="Helical" evidence="6">
    <location>
        <begin position="361"/>
        <end position="379"/>
    </location>
</feature>
<dbReference type="CDD" id="cd07731">
    <property type="entry name" value="ComA-like_MBL-fold"/>
    <property type="match status" value="1"/>
</dbReference>
<dbReference type="InterPro" id="IPR035681">
    <property type="entry name" value="ComA-like_MBL"/>
</dbReference>
<protein>
    <submittedName>
        <fullName evidence="8">ComEC/Rec2 family competence protein</fullName>
    </submittedName>
</protein>
<gene>
    <name evidence="8" type="ORF">GCM10025760_35260</name>
</gene>
<dbReference type="EMBL" id="BAABKZ010000005">
    <property type="protein sequence ID" value="GAA5099270.1"/>
    <property type="molecule type" value="Genomic_DNA"/>
</dbReference>
<reference evidence="9" key="1">
    <citation type="journal article" date="2019" name="Int. J. Syst. Evol. Microbiol.">
        <title>The Global Catalogue of Microorganisms (GCM) 10K type strain sequencing project: providing services to taxonomists for standard genome sequencing and annotation.</title>
        <authorList>
            <consortium name="The Broad Institute Genomics Platform"/>
            <consortium name="The Broad Institute Genome Sequencing Center for Infectious Disease"/>
            <person name="Wu L."/>
            <person name="Ma J."/>
        </authorList>
    </citation>
    <scope>NUCLEOTIDE SEQUENCE [LARGE SCALE GENOMIC DNA]</scope>
    <source>
        <strain evidence="9">JCM 18959</strain>
    </source>
</reference>
<feature type="transmembrane region" description="Helical" evidence="6">
    <location>
        <begin position="417"/>
        <end position="441"/>
    </location>
</feature>
<evidence type="ECO:0000259" key="7">
    <source>
        <dbReference type="SMART" id="SM00849"/>
    </source>
</evidence>
<dbReference type="InterPro" id="IPR004477">
    <property type="entry name" value="ComEC_N"/>
</dbReference>
<sequence length="795" mass="79361">MPRGAVLRLVPVAASCWAAAAAAILLPTASPWLAAALWLVVALGAVAVVGTSRPGTASSRAAHARRRSRMPRHAVRRALVVVVLAAAASAAAASHVAAAQPTRGSVGQLALDGGRAVEVRAVVVGKVERRADGTVAFDARTSRFTTGHATRATDVEISVHVAVGDVERLSSLDVGAVVQARGTATPGRAGERDVLVLWASRGVDVVRAAEGAAAAAAELRRGLVRAMGGLPGDGAGLVPGLAVGDTSVVSPSLDAAMKAASLSHLTAVSGANCALVVGIAFALAAALGASRGLRVGCGLAVLVGFVVLVTPEPSVVRAAAMAAVAMLAVLLGRTGVGMSLLATAVTVLLVVDPWLAASLGFALSAAATAALLLCARPLAGGLARAVPRPLALALAVPLAAQLACGPLLILIEPTVPVYGVLANLLAGPAAPAATVLGLAACLSAPFPWLQSGLAALAWVPASWISATATTVAGLPGDALPWWEGWPGATSLTILGLAIGLVIVLRSDGPPARRLVHAASVALVAVVAGAALGAGALTSVVGRWTLPADWSVLACDVGQGDAVLLRSAGTVALVDTGPTPEPLAACLARAGIEHIDLLVLTHYDLDHVGGLDAVRGRVGTVLHGPGDVEAVRRIAALTAEGARATEASAGLSGSLGAARWRVLWPKPGSRAFPTGNDASVVLDVRGGGIPPTLLLGDLSASPQRVLMASGALAPPYAIVKVAHHGSADQDAGLYAAVQPAVALLTVGAGNDYGHPRAETLTILEDEGARIARTDQEGAIALWWSGSAVAMWRERGG</sequence>
<feature type="transmembrane region" description="Helical" evidence="6">
    <location>
        <begin position="485"/>
        <end position="504"/>
    </location>
</feature>
<organism evidence="8 9">
    <name type="scientific">Microbacterium yannicii</name>
    <dbReference type="NCBI Taxonomy" id="671622"/>
    <lineage>
        <taxon>Bacteria</taxon>
        <taxon>Bacillati</taxon>
        <taxon>Actinomycetota</taxon>
        <taxon>Actinomycetes</taxon>
        <taxon>Micrococcales</taxon>
        <taxon>Microbacteriaceae</taxon>
        <taxon>Microbacterium</taxon>
    </lineage>
</organism>
<dbReference type="Pfam" id="PF00753">
    <property type="entry name" value="Lactamase_B"/>
    <property type="match status" value="1"/>
</dbReference>
<dbReference type="PANTHER" id="PTHR30619">
    <property type="entry name" value="DNA INTERNALIZATION/COMPETENCE PROTEIN COMEC/REC2"/>
    <property type="match status" value="1"/>
</dbReference>
<feature type="transmembrane region" description="Helical" evidence="6">
    <location>
        <begin position="338"/>
        <end position="355"/>
    </location>
</feature>
<name>A0ABP9MSZ0_9MICO</name>
<comment type="caution">
    <text evidence="8">The sequence shown here is derived from an EMBL/GenBank/DDBJ whole genome shotgun (WGS) entry which is preliminary data.</text>
</comment>
<keyword evidence="2" id="KW-1003">Cell membrane</keyword>
<keyword evidence="9" id="KW-1185">Reference proteome</keyword>
<evidence type="ECO:0000256" key="6">
    <source>
        <dbReference type="SAM" id="Phobius"/>
    </source>
</evidence>
<feature type="transmembrane region" description="Helical" evidence="6">
    <location>
        <begin position="391"/>
        <end position="411"/>
    </location>
</feature>
<dbReference type="Proteomes" id="UP001501407">
    <property type="component" value="Unassembled WGS sequence"/>
</dbReference>
<keyword evidence="4 6" id="KW-1133">Transmembrane helix</keyword>
<evidence type="ECO:0000313" key="8">
    <source>
        <dbReference type="EMBL" id="GAA5099270.1"/>
    </source>
</evidence>
<proteinExistence type="predicted"/>
<dbReference type="PANTHER" id="PTHR30619:SF1">
    <property type="entry name" value="RECOMBINATION PROTEIN 2"/>
    <property type="match status" value="1"/>
</dbReference>
<dbReference type="InterPro" id="IPR052159">
    <property type="entry name" value="Competence_DNA_uptake"/>
</dbReference>
<dbReference type="SMART" id="SM00849">
    <property type="entry name" value="Lactamase_B"/>
    <property type="match status" value="1"/>
</dbReference>
<dbReference type="RefSeq" id="WP_252787433.1">
    <property type="nucleotide sequence ID" value="NZ_BAABKZ010000005.1"/>
</dbReference>
<feature type="transmembrane region" description="Helical" evidence="6">
    <location>
        <begin position="292"/>
        <end position="309"/>
    </location>
</feature>
<dbReference type="InterPro" id="IPR001279">
    <property type="entry name" value="Metallo-B-lactamas"/>
</dbReference>
<evidence type="ECO:0000313" key="9">
    <source>
        <dbReference type="Proteomes" id="UP001501407"/>
    </source>
</evidence>
<feature type="transmembrane region" description="Helical" evidence="6">
    <location>
        <begin position="32"/>
        <end position="53"/>
    </location>
</feature>
<dbReference type="SUPFAM" id="SSF56281">
    <property type="entry name" value="Metallo-hydrolase/oxidoreductase"/>
    <property type="match status" value="1"/>
</dbReference>
<keyword evidence="5 6" id="KW-0472">Membrane</keyword>